<keyword evidence="2" id="KW-1185">Reference proteome</keyword>
<name>A0A4C1XRN1_EUMVA</name>
<sequence>MGVLDVSHPHSLVQRESSIDQSNAVTAFETDKCNYYVCFVPNQHIDRKTQPVTSTRVPRVSKLPTDTPPNYVYACIDERMHVIILQ</sequence>
<accession>A0A4C1XRN1</accession>
<dbReference type="AlphaFoldDB" id="A0A4C1XRN1"/>
<dbReference type="EMBL" id="BGZK01000950">
    <property type="protein sequence ID" value="GBP66178.1"/>
    <property type="molecule type" value="Genomic_DNA"/>
</dbReference>
<dbReference type="Proteomes" id="UP000299102">
    <property type="component" value="Unassembled WGS sequence"/>
</dbReference>
<organism evidence="1 2">
    <name type="scientific">Eumeta variegata</name>
    <name type="common">Bagworm moth</name>
    <name type="synonym">Eumeta japonica</name>
    <dbReference type="NCBI Taxonomy" id="151549"/>
    <lineage>
        <taxon>Eukaryota</taxon>
        <taxon>Metazoa</taxon>
        <taxon>Ecdysozoa</taxon>
        <taxon>Arthropoda</taxon>
        <taxon>Hexapoda</taxon>
        <taxon>Insecta</taxon>
        <taxon>Pterygota</taxon>
        <taxon>Neoptera</taxon>
        <taxon>Endopterygota</taxon>
        <taxon>Lepidoptera</taxon>
        <taxon>Glossata</taxon>
        <taxon>Ditrysia</taxon>
        <taxon>Tineoidea</taxon>
        <taxon>Psychidae</taxon>
        <taxon>Oiketicinae</taxon>
        <taxon>Eumeta</taxon>
    </lineage>
</organism>
<comment type="caution">
    <text evidence="1">The sequence shown here is derived from an EMBL/GenBank/DDBJ whole genome shotgun (WGS) entry which is preliminary data.</text>
</comment>
<reference evidence="1 2" key="1">
    <citation type="journal article" date="2019" name="Commun. Biol.">
        <title>The bagworm genome reveals a unique fibroin gene that provides high tensile strength.</title>
        <authorList>
            <person name="Kono N."/>
            <person name="Nakamura H."/>
            <person name="Ohtoshi R."/>
            <person name="Tomita M."/>
            <person name="Numata K."/>
            <person name="Arakawa K."/>
        </authorList>
    </citation>
    <scope>NUCLEOTIDE SEQUENCE [LARGE SCALE GENOMIC DNA]</scope>
</reference>
<proteinExistence type="predicted"/>
<evidence type="ECO:0000313" key="2">
    <source>
        <dbReference type="Proteomes" id="UP000299102"/>
    </source>
</evidence>
<evidence type="ECO:0000313" key="1">
    <source>
        <dbReference type="EMBL" id="GBP66178.1"/>
    </source>
</evidence>
<protein>
    <submittedName>
        <fullName evidence="1">Uncharacterized protein</fullName>
    </submittedName>
</protein>
<gene>
    <name evidence="1" type="ORF">EVAR_81835_1</name>
</gene>